<feature type="transmembrane region" description="Helical" evidence="1">
    <location>
        <begin position="28"/>
        <end position="47"/>
    </location>
</feature>
<name>D3VKJ9_XENNA</name>
<dbReference type="KEGG" id="xne:XNC1_0880"/>
<keyword evidence="3" id="KW-1185">Reference proteome</keyword>
<dbReference type="EMBL" id="FN667742">
    <property type="protein sequence ID" value="CBJ88951.1"/>
    <property type="molecule type" value="Genomic_DNA"/>
</dbReference>
<reference evidence="2 3" key="1">
    <citation type="journal article" date="2011" name="PLoS ONE">
        <title>The entomopathogenic bacterial endosymbionts xenorhabdus and photorhabdus: convergent lifestyles from divergent genomes.</title>
        <authorList>
            <person name="Chaston J.M."/>
            <person name="Suen G."/>
            <person name="Tucker S.L."/>
            <person name="Andersen A.W."/>
            <person name="Bhasin A."/>
            <person name="Bode E."/>
            <person name="Bode H.B."/>
            <person name="Brachmann A.O."/>
            <person name="Cowles C.E."/>
            <person name="Cowles K.N."/>
            <person name="Darby C."/>
            <person name="de Leon L."/>
            <person name="Drace K."/>
            <person name="Du Z."/>
            <person name="Givaudan A."/>
            <person name="Herbert Tran E.E."/>
            <person name="Jewell K.A."/>
            <person name="Knack J.J."/>
            <person name="Krasomil-Osterfeld K.C."/>
            <person name="Kukor R."/>
            <person name="Lanois A."/>
            <person name="Latreille P."/>
            <person name="Leimgruber N.K."/>
            <person name="Lipke C.M."/>
            <person name="Liu R."/>
            <person name="Lu X."/>
            <person name="Martens E.C."/>
            <person name="Marri P.R."/>
            <person name="Medigue C."/>
            <person name="Menard M.L."/>
            <person name="Miller N.M."/>
            <person name="Morales-Soto N."/>
            <person name="Norton S."/>
            <person name="Ogier J.C."/>
            <person name="Orchard S.S."/>
            <person name="Park D."/>
            <person name="Park Y."/>
            <person name="Qurollo B.A."/>
            <person name="Sugar D.R."/>
            <person name="Richards G.R."/>
            <person name="Rouy Z."/>
            <person name="Slominski B."/>
            <person name="Slominski K."/>
            <person name="Snyder H."/>
            <person name="Tjaden B.C."/>
            <person name="van der Hoeven R."/>
            <person name="Welch R.D."/>
            <person name="Wheeler C."/>
            <person name="Xiang B."/>
            <person name="Barbazuk B."/>
            <person name="Gaudriault S."/>
            <person name="Goodner B."/>
            <person name="Slater S.C."/>
            <person name="Forst S."/>
            <person name="Goldman B.S."/>
            <person name="Goodrich-Blair H."/>
        </authorList>
    </citation>
    <scope>NUCLEOTIDE SEQUENCE [LARGE SCALE GENOMIC DNA]</scope>
    <source>
        <strain evidence="3">ATCC 19061 / DSM 3370 / CCUG 14189 / LMG 1036 / NCIMB 9965 / AN6</strain>
    </source>
</reference>
<dbReference type="Proteomes" id="UP000008075">
    <property type="component" value="Chromosome"/>
</dbReference>
<keyword evidence="1" id="KW-1133">Transmembrane helix</keyword>
<protein>
    <submittedName>
        <fullName evidence="2">Uncharacterized protein</fullName>
    </submittedName>
</protein>
<sequence length="74" mass="8787">MSHKWLNNLNRAKKFHTNNLMNLKKKRCVHFVVLLVMCHFNLLRWFVAQLRLGYTAFPSCYIHHSFKPKLSGSA</sequence>
<evidence type="ECO:0000256" key="1">
    <source>
        <dbReference type="SAM" id="Phobius"/>
    </source>
</evidence>
<dbReference type="AlphaFoldDB" id="D3VKJ9"/>
<evidence type="ECO:0000313" key="3">
    <source>
        <dbReference type="Proteomes" id="UP000008075"/>
    </source>
</evidence>
<dbReference type="STRING" id="406817.XNC1_0880"/>
<gene>
    <name evidence="2" type="ordered locus">XNC1_0880</name>
</gene>
<dbReference type="HOGENOM" id="CLU_2686977_0_0_6"/>
<keyword evidence="1" id="KW-0472">Membrane</keyword>
<accession>D3VKJ9</accession>
<organism evidence="2 3">
    <name type="scientific">Xenorhabdus nematophila (strain ATCC 19061 / DSM 3370 / CCUG 14189 / LMG 1036 / NCIMB 9965 / AN6)</name>
    <dbReference type="NCBI Taxonomy" id="406817"/>
    <lineage>
        <taxon>Bacteria</taxon>
        <taxon>Pseudomonadati</taxon>
        <taxon>Pseudomonadota</taxon>
        <taxon>Gammaproteobacteria</taxon>
        <taxon>Enterobacterales</taxon>
        <taxon>Morganellaceae</taxon>
        <taxon>Xenorhabdus</taxon>
    </lineage>
</organism>
<keyword evidence="1" id="KW-0812">Transmembrane</keyword>
<proteinExistence type="predicted"/>
<evidence type="ECO:0000313" key="2">
    <source>
        <dbReference type="EMBL" id="CBJ88951.1"/>
    </source>
</evidence>